<dbReference type="VEuPathDB" id="FungiDB:PSHT_00823"/>
<dbReference type="AlphaFoldDB" id="A0A2S4WM02"/>
<accession>A0A2S4WM02</accession>
<proteinExistence type="predicted"/>
<dbReference type="EMBL" id="PKSM01000006">
    <property type="protein sequence ID" value="POW22781.1"/>
    <property type="molecule type" value="Genomic_DNA"/>
</dbReference>
<feature type="signal peptide" evidence="2">
    <location>
        <begin position="1"/>
        <end position="21"/>
    </location>
</feature>
<feature type="chain" id="PRO_5015664142" evidence="2">
    <location>
        <begin position="22"/>
        <end position="590"/>
    </location>
</feature>
<evidence type="ECO:0000256" key="2">
    <source>
        <dbReference type="SAM" id="SignalP"/>
    </source>
</evidence>
<feature type="region of interest" description="Disordered" evidence="1">
    <location>
        <begin position="44"/>
        <end position="97"/>
    </location>
</feature>
<keyword evidence="4" id="KW-1185">Reference proteome</keyword>
<evidence type="ECO:0000313" key="3">
    <source>
        <dbReference type="EMBL" id="POW22781.1"/>
    </source>
</evidence>
<protein>
    <submittedName>
        <fullName evidence="3">Uncharacterized protein</fullName>
    </submittedName>
</protein>
<dbReference type="VEuPathDB" id="FungiDB:PSTT_05230"/>
<feature type="compositionally biased region" description="Basic and acidic residues" evidence="1">
    <location>
        <begin position="45"/>
        <end position="54"/>
    </location>
</feature>
<comment type="caution">
    <text evidence="3">The sequence shown here is derived from an EMBL/GenBank/DDBJ whole genome shotgun (WGS) entry which is preliminary data.</text>
</comment>
<gene>
    <name evidence="3" type="ORF">PSHT_00823</name>
</gene>
<name>A0A2S4WM02_9BASI</name>
<dbReference type="Proteomes" id="UP000238274">
    <property type="component" value="Unassembled WGS sequence"/>
</dbReference>
<reference evidence="4" key="3">
    <citation type="journal article" date="2018" name="Mol. Plant Microbe Interact.">
        <title>Genome sequence resources for the wheat stripe rust pathogen (Puccinia striiformis f. sp. tritici) and the barley stripe rust pathogen (Puccinia striiformis f. sp. hordei).</title>
        <authorList>
            <person name="Xia C."/>
            <person name="Wang M."/>
            <person name="Yin C."/>
            <person name="Cornejo O.E."/>
            <person name="Hulbert S.H."/>
            <person name="Chen X."/>
        </authorList>
    </citation>
    <scope>NUCLEOTIDE SEQUENCE [LARGE SCALE GENOMIC DNA]</scope>
    <source>
        <strain evidence="4">93TX-2</strain>
    </source>
</reference>
<keyword evidence="2" id="KW-0732">Signal</keyword>
<feature type="compositionally biased region" description="Polar residues" evidence="1">
    <location>
        <begin position="75"/>
        <end position="95"/>
    </location>
</feature>
<evidence type="ECO:0000313" key="4">
    <source>
        <dbReference type="Proteomes" id="UP000238274"/>
    </source>
</evidence>
<evidence type="ECO:0000256" key="1">
    <source>
        <dbReference type="SAM" id="MobiDB-lite"/>
    </source>
</evidence>
<reference evidence="3 4" key="1">
    <citation type="submission" date="2017-12" db="EMBL/GenBank/DDBJ databases">
        <title>Gene loss provides genomic basis for host adaptation in cereal stripe rust fungi.</title>
        <authorList>
            <person name="Xia C."/>
        </authorList>
    </citation>
    <scope>NUCLEOTIDE SEQUENCE [LARGE SCALE GENOMIC DNA]</scope>
    <source>
        <strain evidence="3 4">93TX-2</strain>
    </source>
</reference>
<reference evidence="4" key="2">
    <citation type="journal article" date="2018" name="BMC Genomics">
        <title>Genomic insights into host adaptation between the wheat stripe rust pathogen (Puccinia striiformis f. sp. tritici) and the barley stripe rust pathogen (Puccinia striiformis f. sp. hordei).</title>
        <authorList>
            <person name="Xia C."/>
            <person name="Wang M."/>
            <person name="Yin C."/>
            <person name="Cornejo O.E."/>
            <person name="Hulbert S.H."/>
            <person name="Chen X."/>
        </authorList>
    </citation>
    <scope>NUCLEOTIDE SEQUENCE [LARGE SCALE GENOMIC DNA]</scope>
    <source>
        <strain evidence="4">93TX-2</strain>
    </source>
</reference>
<organism evidence="3 4">
    <name type="scientific">Puccinia striiformis</name>
    <dbReference type="NCBI Taxonomy" id="27350"/>
    <lineage>
        <taxon>Eukaryota</taxon>
        <taxon>Fungi</taxon>
        <taxon>Dikarya</taxon>
        <taxon>Basidiomycota</taxon>
        <taxon>Pucciniomycotina</taxon>
        <taxon>Pucciniomycetes</taxon>
        <taxon>Pucciniales</taxon>
        <taxon>Pucciniaceae</taxon>
        <taxon>Puccinia</taxon>
    </lineage>
</organism>
<sequence>MNLKVATSIVALLILPGISFGTPSFYKDAVPEGKAGRNGIEEICDSSHESHPDRVGTPIQSEDHNHGGFKKVGEANQQENPELSLSRPVNETRLAQSREDVSRSLALMAKSEPALSLHRDQDKLDTKQAEFDSMLQSFKETQAEIKQTFFIAANVPHEPAVQLTDPDRKTFVSVIEQLTVVHDYLLSIHGTPNTLPEKSSIAKTQSSVQLKALADNSVETYHQAVHDLFRLVLTPTNLPPAIHHIRLASNSCILQTLAYLRKYKLIPTDIEKSIEGTLKSPTGLEWIAREAQEAFVPGSRYNNNFHHPFHEVEFLENHPQLVQYSHLFKDLPKKEQDFVLFKGLKIGITNVFPHTHEESGRDSVKISTAAKPYTNFMEKMETILLKELEPGNHQKITVEDFSEVGKDILNIKNFLMDPVMVPENEAIVQNHFKRYSFLILDFLQRKLGPDYMEKVGLSMKEHNTKEFQTFFAFMKSTGQMELWRTMFMDYGWFVMQKTVFKRPVPPKVWEETSGFLWGKLMEEIPDYQRLSHEPEEILQQNSYIHGLKLYWDYESRILGEYLKDFLAMAHRDKDDTSDLPLAYRYSYRTA</sequence>